<evidence type="ECO:0000256" key="3">
    <source>
        <dbReference type="ARBA" id="ARBA00010617"/>
    </source>
</evidence>
<dbReference type="GO" id="GO:0020037">
    <property type="term" value="F:heme binding"/>
    <property type="evidence" value="ECO:0007669"/>
    <property type="project" value="InterPro"/>
</dbReference>
<sequence length="477" mass="54634">MDVTFAFSLLVVVVIYSSLLSFLFYLKRASCKYNTPPGSSGWPIVGENIDFGLLGPPKFIKKRMEKFSSDVFQTSLLGEKMAFFCGPQGNKFVFSNENKLLASWWPKSVSKVLLFTEVINEDQKVVAPLLENTVHHILKPEALKQYIPVMDSMARKHMEIEWAPYKEVKVYPLSQKYTFALSCKLFMDEDDDDKVNKVLENFNIVTNGMISIPIDFPGTAYNRAVKGGKVLRDGLMKIISTRRKELMENKENVRHDILSKMLLVTNEDGRLMSEKEISNNIIGLLVASYETSSVAITFILKHLAENPHIYDQVREEQMMIAKSKQQELLTWEDIEKMKYSWNVARESIRLAPPGQGAFREALTDFKYAGFTIPKGWKIFWNVNTTHNDPKYFPNPAKFDPSRFEGSGPVPYSFVPFGGGPKMCPGKEYARLEILVFMHNFVKKFKLKKLIPNEKIVYRSTPVPAKGLPVHLYPHRKN</sequence>
<evidence type="ECO:0000256" key="7">
    <source>
        <dbReference type="ARBA" id="ARBA00023002"/>
    </source>
</evidence>
<evidence type="ECO:0000256" key="6">
    <source>
        <dbReference type="ARBA" id="ARBA00022989"/>
    </source>
</evidence>
<dbReference type="GO" id="GO:0005506">
    <property type="term" value="F:iron ion binding"/>
    <property type="evidence" value="ECO:0007669"/>
    <property type="project" value="InterPro"/>
</dbReference>
<evidence type="ECO:0008006" key="15">
    <source>
        <dbReference type="Google" id="ProtNLM"/>
    </source>
</evidence>
<proteinExistence type="inferred from homology"/>
<dbReference type="GO" id="GO:0016705">
    <property type="term" value="F:oxidoreductase activity, acting on paired donors, with incorporation or reduction of molecular oxygen"/>
    <property type="evidence" value="ECO:0007669"/>
    <property type="project" value="InterPro"/>
</dbReference>
<comment type="caution">
    <text evidence="13">The sequence shown here is derived from an EMBL/GenBank/DDBJ whole genome shotgun (WGS) entry which is preliminary data.</text>
</comment>
<evidence type="ECO:0000256" key="8">
    <source>
        <dbReference type="ARBA" id="ARBA00023004"/>
    </source>
</evidence>
<dbReference type="InterPro" id="IPR002401">
    <property type="entry name" value="Cyt_P450_E_grp-I"/>
</dbReference>
<protein>
    <recommendedName>
        <fullName evidence="15">Cytochrome P450</fullName>
    </recommendedName>
</protein>
<dbReference type="PRINTS" id="PR00463">
    <property type="entry name" value="EP450I"/>
</dbReference>
<evidence type="ECO:0000256" key="10">
    <source>
        <dbReference type="PIRSR" id="PIRSR602401-1"/>
    </source>
</evidence>
<dbReference type="FunFam" id="1.10.630.10:FF:000022">
    <property type="entry name" value="Taxadiene 5-alpha hydroxylase"/>
    <property type="match status" value="1"/>
</dbReference>
<feature type="transmembrane region" description="Helical" evidence="12">
    <location>
        <begin position="6"/>
        <end position="26"/>
    </location>
</feature>
<dbReference type="GO" id="GO:0016020">
    <property type="term" value="C:membrane"/>
    <property type="evidence" value="ECO:0007669"/>
    <property type="project" value="UniProtKB-SubCell"/>
</dbReference>
<evidence type="ECO:0000256" key="4">
    <source>
        <dbReference type="ARBA" id="ARBA00022692"/>
    </source>
</evidence>
<dbReference type="PANTHER" id="PTHR24286">
    <property type="entry name" value="CYTOCHROME P450 26"/>
    <property type="match status" value="1"/>
</dbReference>
<evidence type="ECO:0000256" key="11">
    <source>
        <dbReference type="RuleBase" id="RU000461"/>
    </source>
</evidence>
<comment type="similarity">
    <text evidence="3 11">Belongs to the cytochrome P450 family.</text>
</comment>
<keyword evidence="5 10" id="KW-0479">Metal-binding</keyword>
<dbReference type="Gene3D" id="1.10.630.10">
    <property type="entry name" value="Cytochrome P450"/>
    <property type="match status" value="1"/>
</dbReference>
<organism evidence="13 14">
    <name type="scientific">Tagetes erecta</name>
    <name type="common">African marigold</name>
    <dbReference type="NCBI Taxonomy" id="13708"/>
    <lineage>
        <taxon>Eukaryota</taxon>
        <taxon>Viridiplantae</taxon>
        <taxon>Streptophyta</taxon>
        <taxon>Embryophyta</taxon>
        <taxon>Tracheophyta</taxon>
        <taxon>Spermatophyta</taxon>
        <taxon>Magnoliopsida</taxon>
        <taxon>eudicotyledons</taxon>
        <taxon>Gunneridae</taxon>
        <taxon>Pentapetalae</taxon>
        <taxon>asterids</taxon>
        <taxon>campanulids</taxon>
        <taxon>Asterales</taxon>
        <taxon>Asteraceae</taxon>
        <taxon>Asteroideae</taxon>
        <taxon>Heliantheae alliance</taxon>
        <taxon>Tageteae</taxon>
        <taxon>Tagetes</taxon>
    </lineage>
</organism>
<dbReference type="CDD" id="cd11043">
    <property type="entry name" value="CYP90-like"/>
    <property type="match status" value="1"/>
</dbReference>
<dbReference type="GO" id="GO:0004497">
    <property type="term" value="F:monooxygenase activity"/>
    <property type="evidence" value="ECO:0007669"/>
    <property type="project" value="UniProtKB-KW"/>
</dbReference>
<comment type="subcellular location">
    <subcellularLocation>
        <location evidence="2">Membrane</location>
        <topology evidence="2">Single-pass membrane protein</topology>
    </subcellularLocation>
</comment>
<evidence type="ECO:0000313" key="13">
    <source>
        <dbReference type="EMBL" id="KAK1414271.1"/>
    </source>
</evidence>
<dbReference type="InterPro" id="IPR017972">
    <property type="entry name" value="Cyt_P450_CS"/>
</dbReference>
<evidence type="ECO:0000313" key="14">
    <source>
        <dbReference type="Proteomes" id="UP001229421"/>
    </source>
</evidence>
<dbReference type="EMBL" id="JAUHHV010000008">
    <property type="protein sequence ID" value="KAK1414271.1"/>
    <property type="molecule type" value="Genomic_DNA"/>
</dbReference>
<feature type="binding site" description="axial binding residue" evidence="10">
    <location>
        <position position="423"/>
    </location>
    <ligand>
        <name>heme</name>
        <dbReference type="ChEBI" id="CHEBI:30413"/>
    </ligand>
    <ligandPart>
        <name>Fe</name>
        <dbReference type="ChEBI" id="CHEBI:18248"/>
    </ligandPart>
</feature>
<dbReference type="GO" id="GO:0016125">
    <property type="term" value="P:sterol metabolic process"/>
    <property type="evidence" value="ECO:0007669"/>
    <property type="project" value="TreeGrafter"/>
</dbReference>
<keyword evidence="4 12" id="KW-0812">Transmembrane</keyword>
<dbReference type="InterPro" id="IPR001128">
    <property type="entry name" value="Cyt_P450"/>
</dbReference>
<dbReference type="SUPFAM" id="SSF48264">
    <property type="entry name" value="Cytochrome P450"/>
    <property type="match status" value="1"/>
</dbReference>
<accession>A0AAD8NMW6</accession>
<dbReference type="PROSITE" id="PS00086">
    <property type="entry name" value="CYTOCHROME_P450"/>
    <property type="match status" value="1"/>
</dbReference>
<evidence type="ECO:0000256" key="1">
    <source>
        <dbReference type="ARBA" id="ARBA00001971"/>
    </source>
</evidence>
<dbReference type="PANTHER" id="PTHR24286:SF347">
    <property type="entry name" value="CYTOCHROME P450-RELATED"/>
    <property type="match status" value="1"/>
</dbReference>
<dbReference type="PRINTS" id="PR00385">
    <property type="entry name" value="P450"/>
</dbReference>
<keyword evidence="14" id="KW-1185">Reference proteome</keyword>
<gene>
    <name evidence="13" type="ORF">QVD17_30015</name>
</gene>
<evidence type="ECO:0000256" key="5">
    <source>
        <dbReference type="ARBA" id="ARBA00022723"/>
    </source>
</evidence>
<reference evidence="13" key="1">
    <citation type="journal article" date="2023" name="bioRxiv">
        <title>Improved chromosome-level genome assembly for marigold (Tagetes erecta).</title>
        <authorList>
            <person name="Jiang F."/>
            <person name="Yuan L."/>
            <person name="Wang S."/>
            <person name="Wang H."/>
            <person name="Xu D."/>
            <person name="Wang A."/>
            <person name="Fan W."/>
        </authorList>
    </citation>
    <scope>NUCLEOTIDE SEQUENCE</scope>
    <source>
        <strain evidence="13">WSJ</strain>
        <tissue evidence="13">Leaf</tissue>
    </source>
</reference>
<keyword evidence="11" id="KW-0503">Monooxygenase</keyword>
<evidence type="ECO:0000256" key="2">
    <source>
        <dbReference type="ARBA" id="ARBA00004167"/>
    </source>
</evidence>
<evidence type="ECO:0000256" key="9">
    <source>
        <dbReference type="ARBA" id="ARBA00023136"/>
    </source>
</evidence>
<name>A0AAD8NMW6_TARER</name>
<keyword evidence="10 11" id="KW-0349">Heme</keyword>
<dbReference type="Pfam" id="PF00067">
    <property type="entry name" value="p450"/>
    <property type="match status" value="1"/>
</dbReference>
<dbReference type="AlphaFoldDB" id="A0AAD8NMW6"/>
<keyword evidence="6 12" id="KW-1133">Transmembrane helix</keyword>
<dbReference type="InterPro" id="IPR036396">
    <property type="entry name" value="Cyt_P450_sf"/>
</dbReference>
<keyword evidence="8 10" id="KW-0408">Iron</keyword>
<comment type="cofactor">
    <cofactor evidence="1 10">
        <name>heme</name>
        <dbReference type="ChEBI" id="CHEBI:30413"/>
    </cofactor>
</comment>
<evidence type="ECO:0000256" key="12">
    <source>
        <dbReference type="SAM" id="Phobius"/>
    </source>
</evidence>
<keyword evidence="9 12" id="KW-0472">Membrane</keyword>
<keyword evidence="7 11" id="KW-0560">Oxidoreductase</keyword>
<dbReference type="Proteomes" id="UP001229421">
    <property type="component" value="Unassembled WGS sequence"/>
</dbReference>